<dbReference type="Gene3D" id="1.10.1740.10">
    <property type="match status" value="1"/>
</dbReference>
<evidence type="ECO:0000313" key="7">
    <source>
        <dbReference type="EMBL" id="MDF3833998.1"/>
    </source>
</evidence>
<sequence>MPAADPALQRDLHALYSDHHGWLCGWLRRKLGCSHRAADLAHDTFLRLLAREEAIAIHEPRAFLTTVAQRVLANHWRREQIERAYLEALVHAPASLAPSPEERAIVLETLLEIDRLLAGLPSPVKRAFLLSQLDGMGQAEIATQLGVSLTTVKRYLVRAGTQCYFAQALD</sequence>
<dbReference type="PANTHER" id="PTHR43133:SF63">
    <property type="entry name" value="RNA POLYMERASE SIGMA FACTOR FECI-RELATED"/>
    <property type="match status" value="1"/>
</dbReference>
<comment type="similarity">
    <text evidence="1">Belongs to the sigma-70 factor family. ECF subfamily.</text>
</comment>
<dbReference type="SUPFAM" id="SSF88659">
    <property type="entry name" value="Sigma3 and sigma4 domains of RNA polymerase sigma factors"/>
    <property type="match status" value="1"/>
</dbReference>
<organism evidence="7 8">
    <name type="scientific">Cupriavidus basilensis</name>
    <dbReference type="NCBI Taxonomy" id="68895"/>
    <lineage>
        <taxon>Bacteria</taxon>
        <taxon>Pseudomonadati</taxon>
        <taxon>Pseudomonadota</taxon>
        <taxon>Betaproteobacteria</taxon>
        <taxon>Burkholderiales</taxon>
        <taxon>Burkholderiaceae</taxon>
        <taxon>Cupriavidus</taxon>
    </lineage>
</organism>
<dbReference type="RefSeq" id="WP_017224839.1">
    <property type="nucleotide sequence ID" value="NZ_JARJLM010000235.1"/>
</dbReference>
<evidence type="ECO:0000256" key="1">
    <source>
        <dbReference type="ARBA" id="ARBA00010641"/>
    </source>
</evidence>
<dbReference type="InterPro" id="IPR014284">
    <property type="entry name" value="RNA_pol_sigma-70_dom"/>
</dbReference>
<reference evidence="7 8" key="1">
    <citation type="submission" date="2023-03" db="EMBL/GenBank/DDBJ databases">
        <title>Draft assemblies of triclosan tolerant bacteria isolated from returned activated sludge.</title>
        <authorList>
            <person name="Van Hamelsveld S."/>
        </authorList>
    </citation>
    <scope>NUCLEOTIDE SEQUENCE [LARGE SCALE GENOMIC DNA]</scope>
    <source>
        <strain evidence="7 8">GW210010_S58</strain>
    </source>
</reference>
<keyword evidence="4" id="KW-0804">Transcription</keyword>
<dbReference type="PANTHER" id="PTHR43133">
    <property type="entry name" value="RNA POLYMERASE ECF-TYPE SIGMA FACTO"/>
    <property type="match status" value="1"/>
</dbReference>
<feature type="domain" description="RNA polymerase sigma factor 70 region 4 type 2" evidence="6">
    <location>
        <begin position="111"/>
        <end position="159"/>
    </location>
</feature>
<protein>
    <submittedName>
        <fullName evidence="7">Sigma-70 family RNA polymerase sigma factor</fullName>
    </submittedName>
</protein>
<dbReference type="Pfam" id="PF04542">
    <property type="entry name" value="Sigma70_r2"/>
    <property type="match status" value="1"/>
</dbReference>
<feature type="domain" description="RNA polymerase sigma-70 region 2" evidence="5">
    <location>
        <begin position="15"/>
        <end position="80"/>
    </location>
</feature>
<dbReference type="NCBIfam" id="NF009180">
    <property type="entry name" value="PRK12528.1"/>
    <property type="match status" value="1"/>
</dbReference>
<dbReference type="InterPro" id="IPR013324">
    <property type="entry name" value="RNA_pol_sigma_r3/r4-like"/>
</dbReference>
<dbReference type="InterPro" id="IPR036388">
    <property type="entry name" value="WH-like_DNA-bd_sf"/>
</dbReference>
<gene>
    <name evidence="7" type="ORF">P3W85_13695</name>
</gene>
<dbReference type="SUPFAM" id="SSF88946">
    <property type="entry name" value="Sigma2 domain of RNA polymerase sigma factors"/>
    <property type="match status" value="1"/>
</dbReference>
<dbReference type="InterPro" id="IPR013249">
    <property type="entry name" value="RNA_pol_sigma70_r4_t2"/>
</dbReference>
<evidence type="ECO:0000313" key="8">
    <source>
        <dbReference type="Proteomes" id="UP001216674"/>
    </source>
</evidence>
<evidence type="ECO:0000256" key="3">
    <source>
        <dbReference type="ARBA" id="ARBA00023082"/>
    </source>
</evidence>
<name>A0ABT6ANN0_9BURK</name>
<dbReference type="NCBIfam" id="TIGR02937">
    <property type="entry name" value="sigma70-ECF"/>
    <property type="match status" value="1"/>
</dbReference>
<dbReference type="InterPro" id="IPR013325">
    <property type="entry name" value="RNA_pol_sigma_r2"/>
</dbReference>
<proteinExistence type="inferred from homology"/>
<keyword evidence="3" id="KW-0731">Sigma factor</keyword>
<dbReference type="EMBL" id="JARJLM010000235">
    <property type="protein sequence ID" value="MDF3833998.1"/>
    <property type="molecule type" value="Genomic_DNA"/>
</dbReference>
<comment type="caution">
    <text evidence="7">The sequence shown here is derived from an EMBL/GenBank/DDBJ whole genome shotgun (WGS) entry which is preliminary data.</text>
</comment>
<dbReference type="Gene3D" id="1.10.10.10">
    <property type="entry name" value="Winged helix-like DNA-binding domain superfamily/Winged helix DNA-binding domain"/>
    <property type="match status" value="1"/>
</dbReference>
<evidence type="ECO:0000256" key="2">
    <source>
        <dbReference type="ARBA" id="ARBA00023015"/>
    </source>
</evidence>
<accession>A0ABT6ANN0</accession>
<dbReference type="InterPro" id="IPR039425">
    <property type="entry name" value="RNA_pol_sigma-70-like"/>
</dbReference>
<evidence type="ECO:0000256" key="4">
    <source>
        <dbReference type="ARBA" id="ARBA00023163"/>
    </source>
</evidence>
<keyword evidence="2" id="KW-0805">Transcription regulation</keyword>
<dbReference type="Proteomes" id="UP001216674">
    <property type="component" value="Unassembled WGS sequence"/>
</dbReference>
<keyword evidence="8" id="KW-1185">Reference proteome</keyword>
<dbReference type="Pfam" id="PF08281">
    <property type="entry name" value="Sigma70_r4_2"/>
    <property type="match status" value="1"/>
</dbReference>
<dbReference type="InterPro" id="IPR007627">
    <property type="entry name" value="RNA_pol_sigma70_r2"/>
</dbReference>
<evidence type="ECO:0000259" key="6">
    <source>
        <dbReference type="Pfam" id="PF08281"/>
    </source>
</evidence>
<evidence type="ECO:0000259" key="5">
    <source>
        <dbReference type="Pfam" id="PF04542"/>
    </source>
</evidence>